<evidence type="ECO:0000256" key="3">
    <source>
        <dbReference type="ARBA" id="ARBA00022989"/>
    </source>
</evidence>
<protein>
    <submittedName>
        <fullName evidence="7">Gram-negative bacterial tonB protein</fullName>
    </submittedName>
</protein>
<dbReference type="NCBIfam" id="TIGR01352">
    <property type="entry name" value="tonB_Cterm"/>
    <property type="match status" value="1"/>
</dbReference>
<comment type="caution">
    <text evidence="7">The sequence shown here is derived from an EMBL/GenBank/DDBJ whole genome shotgun (WGS) entry which is preliminary data.</text>
</comment>
<sequence length="272" mass="29557">MKKAILLSITIHLIFIFSILKNPEGKKKNMENVYIVDLLNLPSSIEISNSPIAGNVISSFKPEPAEASIVTQPQRVGSSIKTTSPVLGKTHIGSGRTGTSGEKFSAEEYISDINRRLTQYGSNQSTDGISSEKTSQKSGTTSGKKQSLASRIFPLNQKEQPPGMSVGFQGSSIPAGNIIPLEYLDEIKIAIQRKWKLPPGEKNYSLSSVVSFKLHKDGTITDISLESTSGVKEFDESAIRAVKETGRLSPLPDTYRLDSLEVAVKFNARGIE</sequence>
<dbReference type="PROSITE" id="PS52015">
    <property type="entry name" value="TONB_CTD"/>
    <property type="match status" value="1"/>
</dbReference>
<feature type="region of interest" description="Disordered" evidence="5">
    <location>
        <begin position="120"/>
        <end position="147"/>
    </location>
</feature>
<dbReference type="GO" id="GO:0016020">
    <property type="term" value="C:membrane"/>
    <property type="evidence" value="ECO:0007669"/>
    <property type="project" value="UniProtKB-SubCell"/>
</dbReference>
<organism evidence="7">
    <name type="scientific">candidate division TA06 bacterium ADurb.Bin131</name>
    <dbReference type="NCBI Taxonomy" id="1852827"/>
    <lineage>
        <taxon>Bacteria</taxon>
        <taxon>Bacteria division TA06</taxon>
    </lineage>
</organism>
<gene>
    <name evidence="7" type="ORF">BWX89_01229</name>
</gene>
<dbReference type="Proteomes" id="UP000485562">
    <property type="component" value="Unassembled WGS sequence"/>
</dbReference>
<accession>A0A1V6C729</accession>
<dbReference type="Pfam" id="PF13103">
    <property type="entry name" value="TonB_2"/>
    <property type="match status" value="1"/>
</dbReference>
<reference evidence="7" key="1">
    <citation type="submission" date="2017-02" db="EMBL/GenBank/DDBJ databases">
        <title>Delving into the versatile metabolic prowess of the omnipresent phylum Bacteroidetes.</title>
        <authorList>
            <person name="Nobu M.K."/>
            <person name="Mei R."/>
            <person name="Narihiro T."/>
            <person name="Kuroda K."/>
            <person name="Liu W.-T."/>
        </authorList>
    </citation>
    <scope>NUCLEOTIDE SEQUENCE</scope>
    <source>
        <strain evidence="7">ADurb.Bin131</strain>
    </source>
</reference>
<feature type="region of interest" description="Disordered" evidence="5">
    <location>
        <begin position="80"/>
        <end position="104"/>
    </location>
</feature>
<name>A0A1V6C729_UNCT6</name>
<keyword evidence="4" id="KW-0472">Membrane</keyword>
<keyword evidence="3" id="KW-1133">Transmembrane helix</keyword>
<evidence type="ECO:0000256" key="1">
    <source>
        <dbReference type="ARBA" id="ARBA00004167"/>
    </source>
</evidence>
<dbReference type="Gene3D" id="3.30.1150.10">
    <property type="match status" value="1"/>
</dbReference>
<feature type="domain" description="TonB C-terminal" evidence="6">
    <location>
        <begin position="180"/>
        <end position="272"/>
    </location>
</feature>
<evidence type="ECO:0000256" key="5">
    <source>
        <dbReference type="SAM" id="MobiDB-lite"/>
    </source>
</evidence>
<dbReference type="SUPFAM" id="SSF74653">
    <property type="entry name" value="TolA/TonB C-terminal domain"/>
    <property type="match status" value="1"/>
</dbReference>
<evidence type="ECO:0000256" key="2">
    <source>
        <dbReference type="ARBA" id="ARBA00022692"/>
    </source>
</evidence>
<dbReference type="AlphaFoldDB" id="A0A1V6C729"/>
<dbReference type="GO" id="GO:0055085">
    <property type="term" value="P:transmembrane transport"/>
    <property type="evidence" value="ECO:0007669"/>
    <property type="project" value="InterPro"/>
</dbReference>
<proteinExistence type="predicted"/>
<keyword evidence="2" id="KW-0812">Transmembrane</keyword>
<dbReference type="InterPro" id="IPR037682">
    <property type="entry name" value="TonB_C"/>
</dbReference>
<comment type="subcellular location">
    <subcellularLocation>
        <location evidence="1">Membrane</location>
        <topology evidence="1">Single-pass membrane protein</topology>
    </subcellularLocation>
</comment>
<evidence type="ECO:0000256" key="4">
    <source>
        <dbReference type="ARBA" id="ARBA00023136"/>
    </source>
</evidence>
<evidence type="ECO:0000313" key="7">
    <source>
        <dbReference type="EMBL" id="OQB72717.1"/>
    </source>
</evidence>
<dbReference type="InterPro" id="IPR006260">
    <property type="entry name" value="TonB/TolA_C"/>
</dbReference>
<evidence type="ECO:0000259" key="6">
    <source>
        <dbReference type="PROSITE" id="PS52015"/>
    </source>
</evidence>
<dbReference type="EMBL" id="MWDQ01000116">
    <property type="protein sequence ID" value="OQB72717.1"/>
    <property type="molecule type" value="Genomic_DNA"/>
</dbReference>